<sequence>MQPKCDPIQDRVVKYIPLLTLRLFKLDLLFPCKIEIRSTLYLKENLIKEFGKVNQK</sequence>
<organism evidence="1 2">
    <name type="scientific">Paramecium tetraurelia</name>
    <dbReference type="NCBI Taxonomy" id="5888"/>
    <lineage>
        <taxon>Eukaryota</taxon>
        <taxon>Sar</taxon>
        <taxon>Alveolata</taxon>
        <taxon>Ciliophora</taxon>
        <taxon>Intramacronucleata</taxon>
        <taxon>Oligohymenophorea</taxon>
        <taxon>Peniculida</taxon>
        <taxon>Parameciidae</taxon>
        <taxon>Paramecium</taxon>
    </lineage>
</organism>
<keyword evidence="2" id="KW-1185">Reference proteome</keyword>
<evidence type="ECO:0000313" key="1">
    <source>
        <dbReference type="EMBL" id="CAK81446.1"/>
    </source>
</evidence>
<proteinExistence type="predicted"/>
<dbReference type="Proteomes" id="UP000000600">
    <property type="component" value="Unassembled WGS sequence"/>
</dbReference>
<gene>
    <name evidence="1" type="ORF">GSPATT00016272001</name>
</gene>
<name>A0DEH9_PARTE</name>
<accession>A0DEH9</accession>
<dbReference type="KEGG" id="ptm:GSPATT00016272001"/>
<protein>
    <submittedName>
        <fullName evidence="1">Uncharacterized protein</fullName>
    </submittedName>
</protein>
<dbReference type="RefSeq" id="XP_001448843.1">
    <property type="nucleotide sequence ID" value="XM_001448806.1"/>
</dbReference>
<dbReference type="HOGENOM" id="CLU_3018418_0_0_1"/>
<dbReference type="EMBL" id="CT868407">
    <property type="protein sequence ID" value="CAK81446.1"/>
    <property type="molecule type" value="Genomic_DNA"/>
</dbReference>
<dbReference type="AlphaFoldDB" id="A0DEH9"/>
<reference evidence="1 2" key="1">
    <citation type="journal article" date="2006" name="Nature">
        <title>Global trends of whole-genome duplications revealed by the ciliate Paramecium tetraurelia.</title>
        <authorList>
            <consortium name="Genoscope"/>
            <person name="Aury J.-M."/>
            <person name="Jaillon O."/>
            <person name="Duret L."/>
            <person name="Noel B."/>
            <person name="Jubin C."/>
            <person name="Porcel B.M."/>
            <person name="Segurens B."/>
            <person name="Daubin V."/>
            <person name="Anthouard V."/>
            <person name="Aiach N."/>
            <person name="Arnaiz O."/>
            <person name="Billaut A."/>
            <person name="Beisson J."/>
            <person name="Blanc I."/>
            <person name="Bouhouche K."/>
            <person name="Camara F."/>
            <person name="Duharcourt S."/>
            <person name="Guigo R."/>
            <person name="Gogendeau D."/>
            <person name="Katinka M."/>
            <person name="Keller A.-M."/>
            <person name="Kissmehl R."/>
            <person name="Klotz C."/>
            <person name="Koll F."/>
            <person name="Le Moue A."/>
            <person name="Lepere C."/>
            <person name="Malinsky S."/>
            <person name="Nowacki M."/>
            <person name="Nowak J.K."/>
            <person name="Plattner H."/>
            <person name="Poulain J."/>
            <person name="Ruiz F."/>
            <person name="Serrano V."/>
            <person name="Zagulski M."/>
            <person name="Dessen P."/>
            <person name="Betermier M."/>
            <person name="Weissenbach J."/>
            <person name="Scarpelli C."/>
            <person name="Schachter V."/>
            <person name="Sperling L."/>
            <person name="Meyer E."/>
            <person name="Cohen J."/>
            <person name="Wincker P."/>
        </authorList>
    </citation>
    <scope>NUCLEOTIDE SEQUENCE [LARGE SCALE GENOMIC DNA]</scope>
    <source>
        <strain evidence="1 2">Stock d4-2</strain>
    </source>
</reference>
<dbReference type="GeneID" id="5034628"/>
<dbReference type="InParanoid" id="A0DEH9"/>
<evidence type="ECO:0000313" key="2">
    <source>
        <dbReference type="Proteomes" id="UP000000600"/>
    </source>
</evidence>